<dbReference type="GO" id="GO:0005840">
    <property type="term" value="C:ribosome"/>
    <property type="evidence" value="ECO:0007669"/>
    <property type="project" value="InterPro"/>
</dbReference>
<evidence type="ECO:0000313" key="1">
    <source>
        <dbReference type="Ensembl" id="ENSNVIP00000005307.1"/>
    </source>
</evidence>
<dbReference type="InterPro" id="IPR021138">
    <property type="entry name" value="Ribosomal_eL20_eukaryotes"/>
</dbReference>
<dbReference type="InterPro" id="IPR028877">
    <property type="entry name" value="Ribosomal_eL20"/>
</dbReference>
<evidence type="ECO:0000313" key="2">
    <source>
        <dbReference type="Proteomes" id="UP000694425"/>
    </source>
</evidence>
<name>A0A8C7AGM1_NEOVI</name>
<dbReference type="Gene3D" id="3.10.20.10">
    <property type="match status" value="1"/>
</dbReference>
<protein>
    <recommendedName>
        <fullName evidence="3">Ribosomal protein 50S-L18Ae/60S-L20/60S-L18A domain-containing protein</fullName>
    </recommendedName>
</protein>
<dbReference type="GeneTree" id="ENSGT00390000015797"/>
<evidence type="ECO:0008006" key="3">
    <source>
        <dbReference type="Google" id="ProtNLM"/>
    </source>
</evidence>
<organism evidence="1 2">
    <name type="scientific">Neovison vison</name>
    <name type="common">American mink</name>
    <name type="synonym">Mustela vison</name>
    <dbReference type="NCBI Taxonomy" id="452646"/>
    <lineage>
        <taxon>Eukaryota</taxon>
        <taxon>Metazoa</taxon>
        <taxon>Chordata</taxon>
        <taxon>Craniata</taxon>
        <taxon>Vertebrata</taxon>
        <taxon>Euteleostomi</taxon>
        <taxon>Mammalia</taxon>
        <taxon>Eutheria</taxon>
        <taxon>Laurasiatheria</taxon>
        <taxon>Carnivora</taxon>
        <taxon>Caniformia</taxon>
        <taxon>Musteloidea</taxon>
        <taxon>Mustelidae</taxon>
        <taxon>Mustelinae</taxon>
        <taxon>Neogale</taxon>
    </lineage>
</organism>
<dbReference type="HAMAP" id="MF_00273">
    <property type="entry name" value="Ribosomal_eL20"/>
    <property type="match status" value="1"/>
</dbReference>
<reference evidence="1" key="2">
    <citation type="submission" date="2025-09" db="UniProtKB">
        <authorList>
            <consortium name="Ensembl"/>
        </authorList>
    </citation>
    <scope>IDENTIFICATION</scope>
</reference>
<accession>A0A8C7AGM1</accession>
<sequence length="108" mass="12082">MKAWSTGQKYKVVGCCLLPPKCRTPPLHRMGIFAPPHVVAKSCFWCFVSQLKNMKSSGEIVYCGQIFQKSLLQAKKLIWLRYDSLRAPTHGPGAPGITHCRDRQAALP</sequence>
<dbReference type="Proteomes" id="UP000694425">
    <property type="component" value="Unplaced"/>
</dbReference>
<dbReference type="GO" id="GO:0003735">
    <property type="term" value="F:structural constituent of ribosome"/>
    <property type="evidence" value="ECO:0007669"/>
    <property type="project" value="InterPro"/>
</dbReference>
<dbReference type="AlphaFoldDB" id="A0A8C7AGM1"/>
<proteinExistence type="inferred from homology"/>
<dbReference type="GO" id="GO:0006412">
    <property type="term" value="P:translation"/>
    <property type="evidence" value="ECO:0007669"/>
    <property type="project" value="InterPro"/>
</dbReference>
<dbReference type="PANTHER" id="PTHR10052">
    <property type="entry name" value="60S RIBOSOMAL PROTEIN L18A"/>
    <property type="match status" value="1"/>
</dbReference>
<reference evidence="1" key="1">
    <citation type="submission" date="2025-08" db="UniProtKB">
        <authorList>
            <consortium name="Ensembl"/>
        </authorList>
    </citation>
    <scope>IDENTIFICATION</scope>
</reference>
<keyword evidence="2" id="KW-1185">Reference proteome</keyword>
<dbReference type="Ensembl" id="ENSNVIT00000006240.1">
    <property type="protein sequence ID" value="ENSNVIP00000005307.1"/>
    <property type="gene ID" value="ENSNVIG00000004243.1"/>
</dbReference>